<evidence type="ECO:0000256" key="2">
    <source>
        <dbReference type="ARBA" id="ARBA00022737"/>
    </source>
</evidence>
<feature type="domain" description="C2H2-type" evidence="6">
    <location>
        <begin position="47"/>
        <end position="74"/>
    </location>
</feature>
<dbReference type="OrthoDB" id="6077919at2759"/>
<dbReference type="PROSITE" id="PS50157">
    <property type="entry name" value="ZINC_FINGER_C2H2_2"/>
    <property type="match status" value="3"/>
</dbReference>
<keyword evidence="4" id="KW-0862">Zinc</keyword>
<dbReference type="AlphaFoldDB" id="A0A1D2MKE3"/>
<gene>
    <name evidence="7" type="ORF">Ocin01_13205</name>
</gene>
<proteinExistence type="predicted"/>
<dbReference type="PROSITE" id="PS00028">
    <property type="entry name" value="ZINC_FINGER_C2H2_1"/>
    <property type="match status" value="4"/>
</dbReference>
<feature type="domain" description="C2H2-type" evidence="6">
    <location>
        <begin position="104"/>
        <end position="131"/>
    </location>
</feature>
<keyword evidence="3 5" id="KW-0863">Zinc-finger</keyword>
<evidence type="ECO:0000256" key="3">
    <source>
        <dbReference type="ARBA" id="ARBA00022771"/>
    </source>
</evidence>
<evidence type="ECO:0000256" key="1">
    <source>
        <dbReference type="ARBA" id="ARBA00022723"/>
    </source>
</evidence>
<evidence type="ECO:0000313" key="7">
    <source>
        <dbReference type="EMBL" id="ODM93477.1"/>
    </source>
</evidence>
<evidence type="ECO:0000259" key="6">
    <source>
        <dbReference type="PROSITE" id="PS50157"/>
    </source>
</evidence>
<dbReference type="PANTHER" id="PTHR24379:SF121">
    <property type="entry name" value="C2H2-TYPE DOMAIN-CONTAINING PROTEIN"/>
    <property type="match status" value="1"/>
</dbReference>
<organism evidence="7 8">
    <name type="scientific">Orchesella cincta</name>
    <name type="common">Springtail</name>
    <name type="synonym">Podura cincta</name>
    <dbReference type="NCBI Taxonomy" id="48709"/>
    <lineage>
        <taxon>Eukaryota</taxon>
        <taxon>Metazoa</taxon>
        <taxon>Ecdysozoa</taxon>
        <taxon>Arthropoda</taxon>
        <taxon>Hexapoda</taxon>
        <taxon>Collembola</taxon>
        <taxon>Entomobryomorpha</taxon>
        <taxon>Entomobryoidea</taxon>
        <taxon>Orchesellidae</taxon>
        <taxon>Orchesellinae</taxon>
        <taxon>Orchesella</taxon>
    </lineage>
</organism>
<evidence type="ECO:0000313" key="8">
    <source>
        <dbReference type="Proteomes" id="UP000094527"/>
    </source>
</evidence>
<dbReference type="Gene3D" id="3.30.160.60">
    <property type="entry name" value="Classic Zinc Finger"/>
    <property type="match status" value="4"/>
</dbReference>
<dbReference type="Proteomes" id="UP000094527">
    <property type="component" value="Unassembled WGS sequence"/>
</dbReference>
<feature type="domain" description="C2H2-type" evidence="6">
    <location>
        <begin position="19"/>
        <end position="46"/>
    </location>
</feature>
<dbReference type="PANTHER" id="PTHR24379">
    <property type="entry name" value="KRAB AND ZINC FINGER DOMAIN-CONTAINING"/>
    <property type="match status" value="1"/>
</dbReference>
<evidence type="ECO:0000256" key="5">
    <source>
        <dbReference type="PROSITE-ProRule" id="PRU00042"/>
    </source>
</evidence>
<evidence type="ECO:0000256" key="4">
    <source>
        <dbReference type="ARBA" id="ARBA00022833"/>
    </source>
</evidence>
<dbReference type="InterPro" id="IPR013087">
    <property type="entry name" value="Znf_C2H2_type"/>
</dbReference>
<reference evidence="7 8" key="1">
    <citation type="journal article" date="2016" name="Genome Biol. Evol.">
        <title>Gene Family Evolution Reflects Adaptation to Soil Environmental Stressors in the Genome of the Collembolan Orchesella cincta.</title>
        <authorList>
            <person name="Faddeeva-Vakhrusheva A."/>
            <person name="Derks M.F."/>
            <person name="Anvar S.Y."/>
            <person name="Agamennone V."/>
            <person name="Suring W."/>
            <person name="Smit S."/>
            <person name="van Straalen N.M."/>
            <person name="Roelofs D."/>
        </authorList>
    </citation>
    <scope>NUCLEOTIDE SEQUENCE [LARGE SCALE GENOMIC DNA]</scope>
    <source>
        <tissue evidence="7">Mixed pool</tissue>
    </source>
</reference>
<dbReference type="GO" id="GO:0008270">
    <property type="term" value="F:zinc ion binding"/>
    <property type="evidence" value="ECO:0007669"/>
    <property type="project" value="UniProtKB-KW"/>
</dbReference>
<dbReference type="STRING" id="48709.A0A1D2MKE3"/>
<protein>
    <submittedName>
        <fullName evidence="7">B-cell lymphoma 6 protein</fullName>
    </submittedName>
</protein>
<keyword evidence="2" id="KW-0677">Repeat</keyword>
<dbReference type="EMBL" id="LJIJ01000975">
    <property type="protein sequence ID" value="ODM93477.1"/>
    <property type="molecule type" value="Genomic_DNA"/>
</dbReference>
<dbReference type="SMART" id="SM00355">
    <property type="entry name" value="ZnF_C2H2"/>
    <property type="match status" value="4"/>
</dbReference>
<dbReference type="Pfam" id="PF00096">
    <property type="entry name" value="zf-C2H2"/>
    <property type="match status" value="1"/>
</dbReference>
<name>A0A1D2MKE3_ORCCI</name>
<keyword evidence="8" id="KW-1185">Reference proteome</keyword>
<keyword evidence="1" id="KW-0479">Metal-binding</keyword>
<sequence length="156" mass="18486">MDNHLKAHTRSVHLKLKPFKCEMCEMTFAAKGDRDRHIYTHLAEKRHKCNLCSASFVHYSGLYRHFKLHKKKGAIRCKVCVCAMLFISENQLRAHNIMRHNADSKCVFCDKTFFDYGTLKKHLRIHTREKVYDCKGCNNSFLSYEQLLYHKCLQDK</sequence>
<dbReference type="SUPFAM" id="SSF57667">
    <property type="entry name" value="beta-beta-alpha zinc fingers"/>
    <property type="match status" value="3"/>
</dbReference>
<dbReference type="InterPro" id="IPR036236">
    <property type="entry name" value="Znf_C2H2_sf"/>
</dbReference>
<comment type="caution">
    <text evidence="7">The sequence shown here is derived from an EMBL/GenBank/DDBJ whole genome shotgun (WGS) entry which is preliminary data.</text>
</comment>
<accession>A0A1D2MKE3</accession>